<dbReference type="GO" id="GO:0005737">
    <property type="term" value="C:cytoplasm"/>
    <property type="evidence" value="ECO:0007669"/>
    <property type="project" value="TreeGrafter"/>
</dbReference>
<dbReference type="Pfam" id="PF17184">
    <property type="entry name" value="Rit1_C"/>
    <property type="match status" value="1"/>
</dbReference>
<name>F2UJ91_SALR5</name>
<dbReference type="InterPro" id="IPR033421">
    <property type="entry name" value="Rit1_DUSP-like"/>
</dbReference>
<dbReference type="Gene3D" id="3.90.190.10">
    <property type="entry name" value="Protein tyrosine phosphatase superfamily"/>
    <property type="match status" value="1"/>
</dbReference>
<dbReference type="GO" id="GO:0043399">
    <property type="term" value="F:tRNA adenosine(64)-2'-O-ribosylphosphate transferase activity"/>
    <property type="evidence" value="ECO:0007669"/>
    <property type="project" value="InterPro"/>
</dbReference>
<dbReference type="InterPro" id="IPR033449">
    <property type="entry name" value="Rit1_N"/>
</dbReference>
<sequence>MQVTTTKSGQQGTTTTTATTHVHHHAQQQQQLSPPTMTELPSVAQVMRAVTQEGLSIYNRLRSIDADVEFVDRIAGLYSDLPIVANLRCGGWYFPEFDGEVHFKSADGHRGQWQVSLKRLNLHLLPLLAEKGGCVLVDSTRKARTLPDSFSRTVPMWCAVMNRLHDILYGDCRGDADDSVDHGKVGAPDWDTQLHCPPTTVPQQELCQMQDLLDARVHAVLESGVDLSLLKNLRKPLRATWVTTETARAHEAASRSDGDTSTLELEHVDRTKYTAIVCLCASEPVDIEQRRGYVYVQGAADDEETWSMGLTPRLFWQHKTDLLDGDSDTCGDRVRALVSQQMCSGVEAMTPDVLADRDLILAHATTHQIGTTNLFIGNRFAAAHPWCLEIFDAVVVCLLPSELPHQPQHRSILPVRMPAGKRHKKELEDHLEQVLLFVRHHLAQDHRILVASGDSNDRAPTVATAVLAAFFTPDLSVNWIGGAPPDIHQPQLTKQDFTRALHCIRQRVPSACPSRHNMRKLTSFFLSHPRPASHIWAGPTTRQTSSDQHDGNDSNGDGNEAA</sequence>
<dbReference type="OrthoDB" id="45256at2759"/>
<dbReference type="RefSeq" id="XP_004990534.1">
    <property type="nucleotide sequence ID" value="XM_004990477.1"/>
</dbReference>
<feature type="region of interest" description="Disordered" evidence="1">
    <location>
        <begin position="1"/>
        <end position="36"/>
    </location>
</feature>
<dbReference type="AlphaFoldDB" id="F2UJ91"/>
<proteinExistence type="predicted"/>
<organism evidence="5">
    <name type="scientific">Salpingoeca rosetta (strain ATCC 50818 / BSB-021)</name>
    <dbReference type="NCBI Taxonomy" id="946362"/>
    <lineage>
        <taxon>Eukaryota</taxon>
        <taxon>Choanoflagellata</taxon>
        <taxon>Craspedida</taxon>
        <taxon>Salpingoecidae</taxon>
        <taxon>Salpingoeca</taxon>
    </lineage>
</organism>
<evidence type="ECO:0000313" key="4">
    <source>
        <dbReference type="EMBL" id="EGD77190.1"/>
    </source>
</evidence>
<dbReference type="PANTHER" id="PTHR31811">
    <property type="entry name" value="TRNA A64-2'-O-RIBOSYLPHOSPHATE TRANSFERASE"/>
    <property type="match status" value="1"/>
</dbReference>
<dbReference type="STRING" id="946362.F2UJ91"/>
<evidence type="ECO:0008006" key="6">
    <source>
        <dbReference type="Google" id="ProtNLM"/>
    </source>
</evidence>
<evidence type="ECO:0000313" key="5">
    <source>
        <dbReference type="Proteomes" id="UP000007799"/>
    </source>
</evidence>
<evidence type="ECO:0000259" key="3">
    <source>
        <dbReference type="Pfam" id="PF17184"/>
    </source>
</evidence>
<dbReference type="Pfam" id="PF04179">
    <property type="entry name" value="Init_tRNA_PT"/>
    <property type="match status" value="1"/>
</dbReference>
<protein>
    <recommendedName>
        <fullName evidence="6">Initiator tRNA phosphoribosyl transferase</fullName>
    </recommendedName>
</protein>
<evidence type="ECO:0000259" key="2">
    <source>
        <dbReference type="Pfam" id="PF04179"/>
    </source>
</evidence>
<dbReference type="InterPro" id="IPR029021">
    <property type="entry name" value="Prot-tyrosine_phosphatase-like"/>
</dbReference>
<dbReference type="InParanoid" id="F2UJ91"/>
<feature type="compositionally biased region" description="Low complexity" evidence="1">
    <location>
        <begin position="1"/>
        <end position="20"/>
    </location>
</feature>
<feature type="compositionally biased region" description="Polar residues" evidence="1">
    <location>
        <begin position="553"/>
        <end position="562"/>
    </location>
</feature>
<evidence type="ECO:0000256" key="1">
    <source>
        <dbReference type="SAM" id="MobiDB-lite"/>
    </source>
</evidence>
<feature type="region of interest" description="Disordered" evidence="1">
    <location>
        <begin position="535"/>
        <end position="562"/>
    </location>
</feature>
<gene>
    <name evidence="4" type="ORF">PTSG_08283</name>
</gene>
<dbReference type="EMBL" id="GL832977">
    <property type="protein sequence ID" value="EGD77190.1"/>
    <property type="molecule type" value="Genomic_DNA"/>
</dbReference>
<dbReference type="KEGG" id="sre:PTSG_08283"/>
<dbReference type="GO" id="GO:0019988">
    <property type="term" value="P:charged-tRNA amino acid modification"/>
    <property type="evidence" value="ECO:0007669"/>
    <property type="project" value="InterPro"/>
</dbReference>
<dbReference type="InterPro" id="IPR007306">
    <property type="entry name" value="Rit1"/>
</dbReference>
<dbReference type="GeneID" id="16071082"/>
<keyword evidence="5" id="KW-1185">Reference proteome</keyword>
<dbReference type="PANTHER" id="PTHR31811:SF0">
    <property type="entry name" value="TRNA A64-2'-O-RIBOSYLPHOSPHATE TRANSFERASE"/>
    <property type="match status" value="1"/>
</dbReference>
<feature type="domain" description="Rit1 N-terminal" evidence="3">
    <location>
        <begin position="51"/>
        <end position="338"/>
    </location>
</feature>
<feature type="domain" description="Rit1 DUSP-like" evidence="2">
    <location>
        <begin position="412"/>
        <end position="524"/>
    </location>
</feature>
<accession>F2UJ91</accession>
<dbReference type="eggNOG" id="KOG2634">
    <property type="taxonomic scope" value="Eukaryota"/>
</dbReference>
<reference evidence="4" key="1">
    <citation type="submission" date="2009-08" db="EMBL/GenBank/DDBJ databases">
        <title>Annotation of Salpingoeca rosetta.</title>
        <authorList>
            <consortium name="The Broad Institute Genome Sequencing Platform"/>
            <person name="Russ C."/>
            <person name="Cuomo C."/>
            <person name="Burger G."/>
            <person name="Gray M.W."/>
            <person name="Holland P.W.H."/>
            <person name="King N."/>
            <person name="Lang F.B.F."/>
            <person name="Roger A.J."/>
            <person name="Ruiz-Trillo I."/>
            <person name="Young S.K."/>
            <person name="Zeng Q."/>
            <person name="Gargeya S."/>
            <person name="Alvarado L."/>
            <person name="Berlin A."/>
            <person name="Chapman S.B."/>
            <person name="Chen Z."/>
            <person name="Freedman E."/>
            <person name="Gellesch M."/>
            <person name="Goldberg J."/>
            <person name="Griggs A."/>
            <person name="Gujja S."/>
            <person name="Heilman E."/>
            <person name="Heiman D."/>
            <person name="Howarth C."/>
            <person name="Mehta T."/>
            <person name="Neiman D."/>
            <person name="Pearson M."/>
            <person name="Roberts A."/>
            <person name="Saif S."/>
            <person name="Shea T."/>
            <person name="Shenoy N."/>
            <person name="Sisk P."/>
            <person name="Stolte C."/>
            <person name="Sykes S."/>
            <person name="White J."/>
            <person name="Yandava C."/>
            <person name="Haas B."/>
            <person name="Nusbaum C."/>
            <person name="Birren B."/>
        </authorList>
    </citation>
    <scope>NUCLEOTIDE SEQUENCE [LARGE SCALE GENOMIC DNA]</scope>
    <source>
        <strain evidence="4">ATCC 50818</strain>
    </source>
</reference>
<dbReference type="OMA" id="FCESEVA"/>
<dbReference type="Proteomes" id="UP000007799">
    <property type="component" value="Unassembled WGS sequence"/>
</dbReference>